<dbReference type="RefSeq" id="XP_005784794.1">
    <property type="nucleotide sequence ID" value="XM_005784737.1"/>
</dbReference>
<dbReference type="HOGENOM" id="CLU_073504_0_0_1"/>
<sequence>MTFDNVFQGGASVDVFGASGSNPLDKWKVSGAGVQKVYDKSVRGYVLRCDGDRPSIRMPKDERRSLGLVQPFLVLQVLLSDDRSFSFELHVSDKGKTRRRILFSTSFREPASTPLHTRIPLAAVARGVWLNLVFDLVDLVSCNFGGAGFGRLDGICIGSACTLRRICTLRDPPGDAPCAPDGHSGLAVGASAPRGFELPSGVPTADRRCCLEAEYVHLHPD</sequence>
<reference evidence="3" key="1">
    <citation type="journal article" date="2013" name="Nature">
        <title>Pan genome of the phytoplankton Emiliania underpins its global distribution.</title>
        <authorList>
            <person name="Read B.A."/>
            <person name="Kegel J."/>
            <person name="Klute M.J."/>
            <person name="Kuo A."/>
            <person name="Lefebvre S.C."/>
            <person name="Maumus F."/>
            <person name="Mayer C."/>
            <person name="Miller J."/>
            <person name="Monier A."/>
            <person name="Salamov A."/>
            <person name="Young J."/>
            <person name="Aguilar M."/>
            <person name="Claverie J.M."/>
            <person name="Frickenhaus S."/>
            <person name="Gonzalez K."/>
            <person name="Herman E.K."/>
            <person name="Lin Y.C."/>
            <person name="Napier J."/>
            <person name="Ogata H."/>
            <person name="Sarno A.F."/>
            <person name="Shmutz J."/>
            <person name="Schroeder D."/>
            <person name="de Vargas C."/>
            <person name="Verret F."/>
            <person name="von Dassow P."/>
            <person name="Valentin K."/>
            <person name="Van de Peer Y."/>
            <person name="Wheeler G."/>
            <person name="Dacks J.B."/>
            <person name="Delwiche C.F."/>
            <person name="Dyhrman S.T."/>
            <person name="Glockner G."/>
            <person name="John U."/>
            <person name="Richards T."/>
            <person name="Worden A.Z."/>
            <person name="Zhang X."/>
            <person name="Grigoriev I.V."/>
            <person name="Allen A.E."/>
            <person name="Bidle K."/>
            <person name="Borodovsky M."/>
            <person name="Bowler C."/>
            <person name="Brownlee C."/>
            <person name="Cock J.M."/>
            <person name="Elias M."/>
            <person name="Gladyshev V.N."/>
            <person name="Groth M."/>
            <person name="Guda C."/>
            <person name="Hadaegh A."/>
            <person name="Iglesias-Rodriguez M.D."/>
            <person name="Jenkins J."/>
            <person name="Jones B.M."/>
            <person name="Lawson T."/>
            <person name="Leese F."/>
            <person name="Lindquist E."/>
            <person name="Lobanov A."/>
            <person name="Lomsadze A."/>
            <person name="Malik S.B."/>
            <person name="Marsh M.E."/>
            <person name="Mackinder L."/>
            <person name="Mock T."/>
            <person name="Mueller-Roeber B."/>
            <person name="Pagarete A."/>
            <person name="Parker M."/>
            <person name="Probert I."/>
            <person name="Quesneville H."/>
            <person name="Raines C."/>
            <person name="Rensing S.A."/>
            <person name="Riano-Pachon D.M."/>
            <person name="Richier S."/>
            <person name="Rokitta S."/>
            <person name="Shiraiwa Y."/>
            <person name="Soanes D.M."/>
            <person name="van der Giezen M."/>
            <person name="Wahlund T.M."/>
            <person name="Williams B."/>
            <person name="Wilson W."/>
            <person name="Wolfe G."/>
            <person name="Wurch L.L."/>
        </authorList>
    </citation>
    <scope>NUCLEOTIDE SEQUENCE</scope>
</reference>
<dbReference type="Proteomes" id="UP000013827">
    <property type="component" value="Unassembled WGS sequence"/>
</dbReference>
<dbReference type="InterPro" id="IPR040441">
    <property type="entry name" value="CFA20/CFAP20DC"/>
</dbReference>
<feature type="domain" description="CFA20" evidence="1">
    <location>
        <begin position="3"/>
        <end position="167"/>
    </location>
</feature>
<proteinExistence type="predicted"/>
<dbReference type="EnsemblProtists" id="EOD32365">
    <property type="protein sequence ID" value="EOD32365"/>
    <property type="gene ID" value="EMIHUDRAFT_230894"/>
</dbReference>
<organism evidence="2 3">
    <name type="scientific">Emiliania huxleyi (strain CCMP1516)</name>
    <dbReference type="NCBI Taxonomy" id="280463"/>
    <lineage>
        <taxon>Eukaryota</taxon>
        <taxon>Haptista</taxon>
        <taxon>Haptophyta</taxon>
        <taxon>Prymnesiophyceae</taxon>
        <taxon>Isochrysidales</taxon>
        <taxon>Noelaerhabdaceae</taxon>
        <taxon>Emiliania</taxon>
    </lineage>
</organism>
<reference evidence="2" key="2">
    <citation type="submission" date="2024-10" db="UniProtKB">
        <authorList>
            <consortium name="EnsemblProtists"/>
        </authorList>
    </citation>
    <scope>IDENTIFICATION</scope>
</reference>
<protein>
    <recommendedName>
        <fullName evidence="1">CFA20 domain-containing protein</fullName>
    </recommendedName>
</protein>
<name>A0A0D3K9D0_EMIH1</name>
<accession>A0A0D3K9D0</accession>
<dbReference type="eggNOG" id="KOG3213">
    <property type="taxonomic scope" value="Eukaryota"/>
</dbReference>
<evidence type="ECO:0000313" key="3">
    <source>
        <dbReference type="Proteomes" id="UP000013827"/>
    </source>
</evidence>
<dbReference type="STRING" id="2903.R1F0G3"/>
<evidence type="ECO:0000313" key="2">
    <source>
        <dbReference type="EnsemblProtists" id="EOD32365"/>
    </source>
</evidence>
<keyword evidence="3" id="KW-1185">Reference proteome</keyword>
<dbReference type="PaxDb" id="2903-EOD32365"/>
<dbReference type="KEGG" id="ehx:EMIHUDRAFT_230894"/>
<dbReference type="Pfam" id="PF05018">
    <property type="entry name" value="CFA20_dom"/>
    <property type="match status" value="1"/>
</dbReference>
<dbReference type="GeneID" id="17277637"/>
<dbReference type="PANTHER" id="PTHR12458">
    <property type="entry name" value="ORF PROTEIN"/>
    <property type="match status" value="1"/>
</dbReference>
<dbReference type="InterPro" id="IPR007714">
    <property type="entry name" value="CFA20_dom"/>
</dbReference>
<dbReference type="AlphaFoldDB" id="A0A0D3K9D0"/>
<evidence type="ECO:0000259" key="1">
    <source>
        <dbReference type="Pfam" id="PF05018"/>
    </source>
</evidence>